<sequence length="182" mass="21350">MFQFVSLDSKVIHSTRRNNGKGRTVWAVLLTCLEKIYFGGTSLEVTSFGTLSKLFCNLSDNRVKKQITRQYNLPQHQVLESWVKCIVILRNCLARHARIWNRRFPQMSQMASLRLRGAWIDCSRIRPNKLYAQLCCLAYLQDSIHPDNDFKNQIKSLLNEYSQINLHNMGFPADWESEPLWR</sequence>
<accession>A0A3L7ZP30</accession>
<gene>
    <name evidence="1" type="ORF">D7V78_08610</name>
</gene>
<dbReference type="RefSeq" id="WP_121735860.1">
    <property type="nucleotide sequence ID" value="NZ_QXXG01000002.1"/>
</dbReference>
<name>A0A3L7ZP30_PARDI</name>
<comment type="caution">
    <text evidence="1">The sequence shown here is derived from an EMBL/GenBank/DDBJ whole genome shotgun (WGS) entry which is preliminary data.</text>
</comment>
<proteinExistence type="predicted"/>
<dbReference type="EMBL" id="RAYI01000014">
    <property type="protein sequence ID" value="RLT73674.1"/>
    <property type="molecule type" value="Genomic_DNA"/>
</dbReference>
<dbReference type="Pfam" id="PF07751">
    <property type="entry name" value="Abi_2"/>
    <property type="match status" value="1"/>
</dbReference>
<evidence type="ECO:0000313" key="2">
    <source>
        <dbReference type="Proteomes" id="UP000278164"/>
    </source>
</evidence>
<dbReference type="Proteomes" id="UP000278164">
    <property type="component" value="Unassembled WGS sequence"/>
</dbReference>
<evidence type="ECO:0000313" key="1">
    <source>
        <dbReference type="EMBL" id="RLT73674.1"/>
    </source>
</evidence>
<dbReference type="AlphaFoldDB" id="A0A3L7ZP30"/>
<dbReference type="OrthoDB" id="5363652at2"/>
<protein>
    <submittedName>
        <fullName evidence="1">Uncharacterized protein</fullName>
    </submittedName>
</protein>
<reference evidence="1 2" key="1">
    <citation type="submission" date="2018-09" db="EMBL/GenBank/DDBJ databases">
        <title>Murine metabolic-syndrome-specific gut microbial biobank.</title>
        <authorList>
            <person name="Liu C."/>
        </authorList>
    </citation>
    <scope>NUCLEOTIDE SEQUENCE [LARGE SCALE GENOMIC DNA]</scope>
    <source>
        <strain evidence="1 2">8-P5</strain>
    </source>
</reference>
<dbReference type="InterPro" id="IPR011664">
    <property type="entry name" value="Abi_system_AbiD/AbiF-like"/>
</dbReference>
<organism evidence="1 2">
    <name type="scientific">Parabacteroides distasonis</name>
    <dbReference type="NCBI Taxonomy" id="823"/>
    <lineage>
        <taxon>Bacteria</taxon>
        <taxon>Pseudomonadati</taxon>
        <taxon>Bacteroidota</taxon>
        <taxon>Bacteroidia</taxon>
        <taxon>Bacteroidales</taxon>
        <taxon>Tannerellaceae</taxon>
        <taxon>Parabacteroides</taxon>
    </lineage>
</organism>